<keyword evidence="3" id="KW-1185">Reference proteome</keyword>
<dbReference type="PANTHER" id="PTHR12110:SF53">
    <property type="entry name" value="BLR5974 PROTEIN"/>
    <property type="match status" value="1"/>
</dbReference>
<protein>
    <submittedName>
        <fullName evidence="2">Xylose isomerase</fullName>
    </submittedName>
</protein>
<name>A0A098LCF4_9BACT</name>
<dbReference type="InterPro" id="IPR006311">
    <property type="entry name" value="TAT_signal"/>
</dbReference>
<evidence type="ECO:0000313" key="2">
    <source>
        <dbReference type="EMBL" id="GAL84676.1"/>
    </source>
</evidence>
<dbReference type="STRING" id="153721.MYP_1904"/>
<dbReference type="InterPro" id="IPR013022">
    <property type="entry name" value="Xyl_isomerase-like_TIM-brl"/>
</dbReference>
<dbReference type="eggNOG" id="COG1082">
    <property type="taxonomic scope" value="Bacteria"/>
</dbReference>
<proteinExistence type="predicted"/>
<sequence length="314" mass="35128">MTKDRRTFIKEAGVLAGGITLLSSFPSALFAADKFDFKISLAQWSLHKAMFSGKLTTLDFASVAKKEFGLDAVEYVNQFFADKAKDQEYLKSLKQRAKDNGVKSLLIMVDNEGSLSSKVDTERKTAVENHYKWIEAAKFLGCHSIRVNLHGAGSDEEWKAASIDGLGTLAEFGAKYKMNVIVENHGQHSSNGALLAEVIKQINNPFCGTLPDFGNFCMRREKGDLWESPCVDWYDRYKGVKEMLPYAKGVSAKAFNFDSKGNEPDIDYKKMLELIKSSGYKGYIGIEYEGEKLDEYTGIKTTKKLLERVRAELG</sequence>
<organism evidence="2 3">
    <name type="scientific">Sporocytophaga myxococcoides</name>
    <dbReference type="NCBI Taxonomy" id="153721"/>
    <lineage>
        <taxon>Bacteria</taxon>
        <taxon>Pseudomonadati</taxon>
        <taxon>Bacteroidota</taxon>
        <taxon>Cytophagia</taxon>
        <taxon>Cytophagales</taxon>
        <taxon>Cytophagaceae</taxon>
        <taxon>Sporocytophaga</taxon>
    </lineage>
</organism>
<dbReference type="SUPFAM" id="SSF51658">
    <property type="entry name" value="Xylose isomerase-like"/>
    <property type="match status" value="1"/>
</dbReference>
<dbReference type="Proteomes" id="UP000030185">
    <property type="component" value="Unassembled WGS sequence"/>
</dbReference>
<dbReference type="OrthoDB" id="1114629at2"/>
<comment type="caution">
    <text evidence="2">The sequence shown here is derived from an EMBL/GenBank/DDBJ whole genome shotgun (WGS) entry which is preliminary data.</text>
</comment>
<dbReference type="InterPro" id="IPR050312">
    <property type="entry name" value="IolE/XylAMocC-like"/>
</dbReference>
<dbReference type="PROSITE" id="PS51318">
    <property type="entry name" value="TAT"/>
    <property type="match status" value="1"/>
</dbReference>
<accession>A0A098LCF4</accession>
<evidence type="ECO:0000313" key="3">
    <source>
        <dbReference type="Proteomes" id="UP000030185"/>
    </source>
</evidence>
<dbReference type="Pfam" id="PF01261">
    <property type="entry name" value="AP_endonuc_2"/>
    <property type="match status" value="1"/>
</dbReference>
<evidence type="ECO:0000259" key="1">
    <source>
        <dbReference type="Pfam" id="PF01261"/>
    </source>
</evidence>
<dbReference type="GO" id="GO:0016853">
    <property type="term" value="F:isomerase activity"/>
    <property type="evidence" value="ECO:0007669"/>
    <property type="project" value="UniProtKB-KW"/>
</dbReference>
<dbReference type="Gene3D" id="3.20.20.150">
    <property type="entry name" value="Divalent-metal-dependent TIM barrel enzymes"/>
    <property type="match status" value="1"/>
</dbReference>
<dbReference type="EMBL" id="BBLT01000003">
    <property type="protein sequence ID" value="GAL84676.1"/>
    <property type="molecule type" value="Genomic_DNA"/>
</dbReference>
<dbReference type="AlphaFoldDB" id="A0A098LCF4"/>
<keyword evidence="2" id="KW-0413">Isomerase</keyword>
<dbReference type="PANTHER" id="PTHR12110">
    <property type="entry name" value="HYDROXYPYRUVATE ISOMERASE"/>
    <property type="match status" value="1"/>
</dbReference>
<feature type="domain" description="Xylose isomerase-like TIM barrel" evidence="1">
    <location>
        <begin position="66"/>
        <end position="301"/>
    </location>
</feature>
<dbReference type="InterPro" id="IPR036237">
    <property type="entry name" value="Xyl_isomerase-like_sf"/>
</dbReference>
<reference evidence="2 3" key="1">
    <citation type="submission" date="2014-09" db="EMBL/GenBank/DDBJ databases">
        <title>Sporocytophaga myxococcoides PG-01 genome sequencing.</title>
        <authorList>
            <person name="Liu L."/>
            <person name="Gao P.J."/>
            <person name="Chen G.J."/>
            <person name="Wang L.S."/>
        </authorList>
    </citation>
    <scope>NUCLEOTIDE SEQUENCE [LARGE SCALE GENOMIC DNA]</scope>
    <source>
        <strain evidence="2 3">PG-01</strain>
    </source>
</reference>
<gene>
    <name evidence="2" type="ORF">MYP_1904</name>
</gene>